<feature type="domain" description="USP" evidence="16">
    <location>
        <begin position="145"/>
        <end position="600"/>
    </location>
</feature>
<dbReference type="PANTHER" id="PTHR21646">
    <property type="entry name" value="UBIQUITIN CARBOXYL-TERMINAL HYDROLASE"/>
    <property type="match status" value="1"/>
</dbReference>
<feature type="compositionally biased region" description="Low complexity" evidence="15">
    <location>
        <begin position="281"/>
        <end position="293"/>
    </location>
</feature>
<evidence type="ECO:0000256" key="1">
    <source>
        <dbReference type="ARBA" id="ARBA00000707"/>
    </source>
</evidence>
<evidence type="ECO:0000313" key="20">
    <source>
        <dbReference type="Proteomes" id="UP000215902"/>
    </source>
</evidence>
<feature type="compositionally biased region" description="Low complexity" evidence="15">
    <location>
        <begin position="806"/>
        <end position="826"/>
    </location>
</feature>
<evidence type="ECO:0000256" key="9">
    <source>
        <dbReference type="ARBA" id="ARBA00022771"/>
    </source>
</evidence>
<feature type="domain" description="UBP-type" evidence="17">
    <location>
        <begin position="17"/>
        <end position="118"/>
    </location>
</feature>
<feature type="compositionally biased region" description="Gly residues" evidence="15">
    <location>
        <begin position="270"/>
        <end position="280"/>
    </location>
</feature>
<evidence type="ECO:0000256" key="2">
    <source>
        <dbReference type="ARBA" id="ARBA00004300"/>
    </source>
</evidence>
<organism evidence="19 20">
    <name type="scientific">Macrostomum lignano</name>
    <dbReference type="NCBI Taxonomy" id="282301"/>
    <lineage>
        <taxon>Eukaryota</taxon>
        <taxon>Metazoa</taxon>
        <taxon>Spiralia</taxon>
        <taxon>Lophotrochozoa</taxon>
        <taxon>Platyhelminthes</taxon>
        <taxon>Rhabditophora</taxon>
        <taxon>Macrostomorpha</taxon>
        <taxon>Macrostomida</taxon>
        <taxon>Macrostomidae</taxon>
        <taxon>Macrostomum</taxon>
    </lineage>
</organism>
<keyword evidence="13" id="KW-0378">Hydrolase</keyword>
<feature type="domain" description="DUSP" evidence="18">
    <location>
        <begin position="706"/>
        <end position="808"/>
    </location>
</feature>
<evidence type="ECO:0000313" key="19">
    <source>
        <dbReference type="EMBL" id="PAA55159.1"/>
    </source>
</evidence>
<dbReference type="SMART" id="SM00695">
    <property type="entry name" value="DUSP"/>
    <property type="match status" value="2"/>
</dbReference>
<sequence>IMSSPKRPVANKANKSSSCTHVDMVLLSWEEIKAKQPKCEDCGKFCKGACWLCLFQDCEYVGCGSRQADHSSRHQTEEGHPLCINLRNKRFWCSKCKCEVFEHGNTPQFVLRKFAAGFENSQRGWPAAAESSSDEEAEPESLGLTGLRNLGNTCYMNAAVQALSHCRQLTRFFLDCPGLARPGRFAARSLGTPLCSAYAGLLADLWSPQRHSAVTPHLLLQSMRQAHPAFRSWAQQDTQEFLRCFMDQLHEELKRPLLLPPVGEEDDDGGGNSGNGGGGDVNSDGGASAGVADGADSTAAGAALAPGSAAPMAASPSANSLVSSTEASASAGGAATTVEDCGNADQGSVGPGEGAVKRSRIRRFNSIISDIFNGSLVSTVQCNSCESLSSTLEVFQDLSLPIPVAEQLAARQRRSSSGGGSSVSSNSSFWWLTSFLTWPLSWMRDYFVRPQVSLQDCLDAFFSNDDLKGDNMYHCAKCGKLRNGIKYSRISRLPEMLTVHLKRFRHDFAYSSKIHSHVAFPVDELDMKPYLHRDCRAAQTVYDLTAVVCHHGSTSGGHYTAFALNYAGMQWYEFDDARVRPVDVSAVECAQAYVLFYRKRDEWMQPMRVKVSEIMETEGDSSSLMPFYISRSWLNKFNTFGDPGPISNEDFLCPHHLLSPHVADYPEDVVMRLPYRAWDILMTEFGGGPTVNRLGPCPECAGDLERTRDRARQELATLTRELQHFQRAAGPGPLYCISMRWFRKWESFATEKQLEPPGPIDNSGIVLRRGNRLLPRANSDCAQVSGRMWRYFLSIYGGGPEVKIEGSSSQQRRSRSSSSSRASNGGSVSGGNDESRCSGNESETGRGTDASARAAALDADKD</sequence>
<evidence type="ECO:0000256" key="7">
    <source>
        <dbReference type="ARBA" id="ARBA00022723"/>
    </source>
</evidence>
<dbReference type="STRING" id="282301.A0A267E2V1"/>
<reference evidence="19 20" key="1">
    <citation type="submission" date="2017-06" db="EMBL/GenBank/DDBJ databases">
        <title>A platform for efficient transgenesis in Macrostomum lignano, a flatworm model organism for stem cell research.</title>
        <authorList>
            <person name="Berezikov E."/>
        </authorList>
    </citation>
    <scope>NUCLEOTIDE SEQUENCE [LARGE SCALE GENOMIC DNA]</scope>
    <source>
        <strain evidence="19">DV1</strain>
        <tissue evidence="19">Whole organism</tissue>
    </source>
</reference>
<dbReference type="GO" id="GO:0006897">
    <property type="term" value="P:endocytosis"/>
    <property type="evidence" value="ECO:0007669"/>
    <property type="project" value="UniProtKB-KW"/>
</dbReference>
<dbReference type="GO" id="GO:0048471">
    <property type="term" value="C:perinuclear region of cytoplasm"/>
    <property type="evidence" value="ECO:0007669"/>
    <property type="project" value="UniProtKB-SubCell"/>
</dbReference>
<dbReference type="GO" id="GO:0016579">
    <property type="term" value="P:protein deubiquitination"/>
    <property type="evidence" value="ECO:0007669"/>
    <property type="project" value="InterPro"/>
</dbReference>
<evidence type="ECO:0000256" key="12">
    <source>
        <dbReference type="PROSITE-ProRule" id="PRU00502"/>
    </source>
</evidence>
<dbReference type="CDD" id="cd02674">
    <property type="entry name" value="Peptidase_C19R"/>
    <property type="match status" value="1"/>
</dbReference>
<keyword evidence="8" id="KW-0677">Repeat</keyword>
<dbReference type="InterPro" id="IPR001394">
    <property type="entry name" value="Peptidase_C19_UCH"/>
</dbReference>
<dbReference type="PROSITE" id="PS50235">
    <property type="entry name" value="USP_3"/>
    <property type="match status" value="1"/>
</dbReference>
<evidence type="ECO:0000256" key="13">
    <source>
        <dbReference type="RuleBase" id="RU366025"/>
    </source>
</evidence>
<feature type="region of interest" description="Disordered" evidence="15">
    <location>
        <begin position="257"/>
        <end position="293"/>
    </location>
</feature>
<dbReference type="InterPro" id="IPR013083">
    <property type="entry name" value="Znf_RING/FYVE/PHD"/>
</dbReference>
<evidence type="ECO:0000256" key="4">
    <source>
        <dbReference type="ARBA" id="ARBA00008269"/>
    </source>
</evidence>
<dbReference type="GO" id="GO:0006508">
    <property type="term" value="P:proteolysis"/>
    <property type="evidence" value="ECO:0007669"/>
    <property type="project" value="UniProtKB-KW"/>
</dbReference>
<dbReference type="SMART" id="SM00290">
    <property type="entry name" value="ZnF_UBP"/>
    <property type="match status" value="1"/>
</dbReference>
<keyword evidence="13" id="KW-0645">Protease</keyword>
<dbReference type="InterPro" id="IPR018200">
    <property type="entry name" value="USP_CS"/>
</dbReference>
<comment type="similarity">
    <text evidence="4">Belongs to the peptidase C19 family. USP20/USP33 subfamily.</text>
</comment>
<dbReference type="EMBL" id="NIVC01002800">
    <property type="protein sequence ID" value="PAA55159.1"/>
    <property type="molecule type" value="Genomic_DNA"/>
</dbReference>
<dbReference type="PROSITE" id="PS51283">
    <property type="entry name" value="DUSP"/>
    <property type="match status" value="2"/>
</dbReference>
<evidence type="ECO:0000256" key="6">
    <source>
        <dbReference type="ARBA" id="ARBA00022583"/>
    </source>
</evidence>
<evidence type="ECO:0000256" key="8">
    <source>
        <dbReference type="ARBA" id="ARBA00022737"/>
    </source>
</evidence>
<dbReference type="PANTHER" id="PTHR21646:SF86">
    <property type="entry name" value="UBIQUITIN CARBOXYL-TERMINAL HYDROLASE"/>
    <property type="match status" value="1"/>
</dbReference>
<dbReference type="AlphaFoldDB" id="A0A267E2V1"/>
<dbReference type="GO" id="GO:0008270">
    <property type="term" value="F:zinc ion binding"/>
    <property type="evidence" value="ECO:0007669"/>
    <property type="project" value="UniProtKB-KW"/>
</dbReference>
<dbReference type="InterPro" id="IPR001607">
    <property type="entry name" value="Znf_UBP"/>
</dbReference>
<feature type="non-terminal residue" evidence="19">
    <location>
        <position position="1"/>
    </location>
</feature>
<dbReference type="InterPro" id="IPR038765">
    <property type="entry name" value="Papain-like_cys_pep_sf"/>
</dbReference>
<feature type="coiled-coil region" evidence="14">
    <location>
        <begin position="701"/>
        <end position="728"/>
    </location>
</feature>
<accession>A0A267E2V1</accession>
<feature type="region of interest" description="Disordered" evidence="15">
    <location>
        <begin position="802"/>
        <end position="862"/>
    </location>
</feature>
<evidence type="ECO:0000256" key="3">
    <source>
        <dbReference type="ARBA" id="ARBA00004556"/>
    </source>
</evidence>
<proteinExistence type="inferred from homology"/>
<name>A0A267E2V1_9PLAT</name>
<evidence type="ECO:0000259" key="16">
    <source>
        <dbReference type="PROSITE" id="PS50235"/>
    </source>
</evidence>
<dbReference type="SUPFAM" id="SSF143791">
    <property type="entry name" value="DUSP-like"/>
    <property type="match status" value="2"/>
</dbReference>
<dbReference type="PROSITE" id="PS00973">
    <property type="entry name" value="USP_2"/>
    <property type="match status" value="1"/>
</dbReference>
<dbReference type="PROSITE" id="PS50271">
    <property type="entry name" value="ZF_UBP"/>
    <property type="match status" value="1"/>
</dbReference>
<dbReference type="InterPro" id="IPR006615">
    <property type="entry name" value="Pept_C19_DUSP"/>
</dbReference>
<keyword evidence="13" id="KW-0788">Thiol protease</keyword>
<feature type="domain" description="DUSP" evidence="18">
    <location>
        <begin position="602"/>
        <end position="696"/>
    </location>
</feature>
<dbReference type="Gene3D" id="3.90.70.10">
    <property type="entry name" value="Cysteine proteinases"/>
    <property type="match status" value="1"/>
</dbReference>
<protein>
    <recommendedName>
        <fullName evidence="13">Ubiquitin carboxyl-terminal hydrolase</fullName>
        <ecNumber evidence="13">3.4.19.12</ecNumber>
    </recommendedName>
</protein>
<dbReference type="Pfam" id="PF06337">
    <property type="entry name" value="DUSP"/>
    <property type="match status" value="2"/>
</dbReference>
<dbReference type="Pfam" id="PF02148">
    <property type="entry name" value="zf-UBP"/>
    <property type="match status" value="1"/>
</dbReference>
<keyword evidence="9 12" id="KW-0863">Zinc-finger</keyword>
<evidence type="ECO:0000256" key="5">
    <source>
        <dbReference type="ARBA" id="ARBA00022490"/>
    </source>
</evidence>
<dbReference type="Proteomes" id="UP000215902">
    <property type="component" value="Unassembled WGS sequence"/>
</dbReference>
<comment type="subcellular location">
    <subcellularLocation>
        <location evidence="2">Cytoplasm</location>
        <location evidence="2">Cytoskeleton</location>
        <location evidence="2">Microtubule organizing center</location>
        <location evidence="2">Centrosome</location>
    </subcellularLocation>
    <subcellularLocation>
        <location evidence="3">Cytoplasm</location>
        <location evidence="3">Perinuclear region</location>
    </subcellularLocation>
</comment>
<comment type="caution">
    <text evidence="19">The sequence shown here is derived from an EMBL/GenBank/DDBJ whole genome shotgun (WGS) entry which is preliminary data.</text>
</comment>
<dbReference type="SUPFAM" id="SSF54001">
    <property type="entry name" value="Cysteine proteinases"/>
    <property type="match status" value="1"/>
</dbReference>
<keyword evidence="13" id="KW-0833">Ubl conjugation pathway</keyword>
<dbReference type="Gene3D" id="3.30.2230.10">
    <property type="entry name" value="DUSP-like"/>
    <property type="match status" value="1"/>
</dbReference>
<dbReference type="EC" id="3.4.19.12" evidence="13"/>
<comment type="catalytic activity">
    <reaction evidence="1 13">
        <text>Thiol-dependent hydrolysis of ester, thioester, amide, peptide and isopeptide bonds formed by the C-terminal Gly of ubiquitin (a 76-residue protein attached to proteins as an intracellular targeting signal).</text>
        <dbReference type="EC" id="3.4.19.12"/>
    </reaction>
</comment>
<dbReference type="Gene3D" id="3.30.40.10">
    <property type="entry name" value="Zinc/RING finger domain, C3HC4 (zinc finger)"/>
    <property type="match status" value="1"/>
</dbReference>
<evidence type="ECO:0000259" key="17">
    <source>
        <dbReference type="PROSITE" id="PS50271"/>
    </source>
</evidence>
<evidence type="ECO:0000256" key="11">
    <source>
        <dbReference type="ARBA" id="ARBA00023212"/>
    </source>
</evidence>
<gene>
    <name evidence="19" type="ORF">BOX15_Mlig002876g4</name>
</gene>
<dbReference type="InterPro" id="IPR035927">
    <property type="entry name" value="DUSP-like_sf"/>
</dbReference>
<keyword evidence="10" id="KW-0862">Zinc</keyword>
<dbReference type="SUPFAM" id="SSF57850">
    <property type="entry name" value="RING/U-box"/>
    <property type="match status" value="1"/>
</dbReference>
<dbReference type="OrthoDB" id="73004at2759"/>
<keyword evidence="11" id="KW-0206">Cytoskeleton</keyword>
<evidence type="ECO:0000256" key="14">
    <source>
        <dbReference type="SAM" id="Coils"/>
    </source>
</evidence>
<evidence type="ECO:0000259" key="18">
    <source>
        <dbReference type="PROSITE" id="PS51283"/>
    </source>
</evidence>
<dbReference type="PROSITE" id="PS00972">
    <property type="entry name" value="USP_1"/>
    <property type="match status" value="1"/>
</dbReference>
<dbReference type="Pfam" id="PF00443">
    <property type="entry name" value="UCH"/>
    <property type="match status" value="1"/>
</dbReference>
<feature type="compositionally biased region" description="Low complexity" evidence="15">
    <location>
        <begin position="849"/>
        <end position="862"/>
    </location>
</feature>
<evidence type="ECO:0000256" key="15">
    <source>
        <dbReference type="SAM" id="MobiDB-lite"/>
    </source>
</evidence>
<dbReference type="InterPro" id="IPR028889">
    <property type="entry name" value="USP"/>
</dbReference>
<dbReference type="GO" id="GO:0005813">
    <property type="term" value="C:centrosome"/>
    <property type="evidence" value="ECO:0007669"/>
    <property type="project" value="UniProtKB-SubCell"/>
</dbReference>
<keyword evidence="20" id="KW-1185">Reference proteome</keyword>
<keyword evidence="14" id="KW-0175">Coiled coil</keyword>
<dbReference type="GO" id="GO:0004843">
    <property type="term" value="F:cysteine-type deubiquitinase activity"/>
    <property type="evidence" value="ECO:0007669"/>
    <property type="project" value="UniProtKB-UniRule"/>
</dbReference>
<keyword evidence="7" id="KW-0479">Metal-binding</keyword>
<evidence type="ECO:0000256" key="10">
    <source>
        <dbReference type="ARBA" id="ARBA00022833"/>
    </source>
</evidence>
<keyword evidence="5" id="KW-0963">Cytoplasm</keyword>
<keyword evidence="6" id="KW-0254">Endocytosis</keyword>
<dbReference type="InterPro" id="IPR050185">
    <property type="entry name" value="Ub_carboxyl-term_hydrolase"/>
</dbReference>